<sequence>MHQGLANDVVTRWETNQAAELAALPPVIPKGVIIATPNRATANATMWMGTANNAQLDPSAPDGTPFVPGQQAPIDAMRTEVNSQADLGYETSTAFSAYGTQLTGWDYPSTQTQFDQLTAAVASSPGSTVAQRLAAAGAGRSTNFNFVQPGTPSMERVWVNPPTTSPYGITCVIRNPGSIDVDSTEYMFQVHNIVNLNAAAATISGLPMAIPSPTRFSSYSDGMDATLCADRVKPVWLAGNKTSTGQASGQNSAAVLWARTVGTGVEGDYMAQSGNYSYNLPVTTYPKWSDAWKFASDQTVYPSGGPNGYSCTNPPSQKFVDTNC</sequence>
<dbReference type="EMBL" id="CAFBPW010000366">
    <property type="protein sequence ID" value="CAB5042172.1"/>
    <property type="molecule type" value="Genomic_DNA"/>
</dbReference>
<organism evidence="1">
    <name type="scientific">freshwater metagenome</name>
    <dbReference type="NCBI Taxonomy" id="449393"/>
    <lineage>
        <taxon>unclassified sequences</taxon>
        <taxon>metagenomes</taxon>
        <taxon>ecological metagenomes</taxon>
    </lineage>
</organism>
<protein>
    <submittedName>
        <fullName evidence="1">Unannotated protein</fullName>
    </submittedName>
</protein>
<name>A0A6J7SMU5_9ZZZZ</name>
<evidence type="ECO:0000313" key="1">
    <source>
        <dbReference type="EMBL" id="CAB5042172.1"/>
    </source>
</evidence>
<gene>
    <name evidence="1" type="ORF">UFOPK4173_02086</name>
</gene>
<accession>A0A6J7SMU5</accession>
<proteinExistence type="predicted"/>
<dbReference type="AlphaFoldDB" id="A0A6J7SMU5"/>
<reference evidence="1" key="1">
    <citation type="submission" date="2020-05" db="EMBL/GenBank/DDBJ databases">
        <authorList>
            <person name="Chiriac C."/>
            <person name="Salcher M."/>
            <person name="Ghai R."/>
            <person name="Kavagutti S V."/>
        </authorList>
    </citation>
    <scope>NUCLEOTIDE SEQUENCE</scope>
</reference>